<protein>
    <submittedName>
        <fullName evidence="1">Glycosyl transferase, family 2</fullName>
    </submittedName>
</protein>
<dbReference type="Gene3D" id="3.90.550.10">
    <property type="entry name" value="Spore Coat Polysaccharide Biosynthesis Protein SpsA, Chain A"/>
    <property type="match status" value="1"/>
</dbReference>
<dbReference type="Proteomes" id="UP000001953">
    <property type="component" value="Chromosome"/>
</dbReference>
<evidence type="ECO:0000313" key="1">
    <source>
        <dbReference type="EMBL" id="ABE61103.1"/>
    </source>
</evidence>
<dbReference type="STRING" id="323097.Nham_0203"/>
<dbReference type="Pfam" id="PF13641">
    <property type="entry name" value="Glyco_tranf_2_3"/>
    <property type="match status" value="1"/>
</dbReference>
<name>Q1QRP4_NITHX</name>
<accession>Q1QRP4</accession>
<dbReference type="SUPFAM" id="SSF53448">
    <property type="entry name" value="Nucleotide-diphospho-sugar transferases"/>
    <property type="match status" value="1"/>
</dbReference>
<organism evidence="1 2">
    <name type="scientific">Nitrobacter hamburgensis (strain DSM 10229 / NCIMB 13809 / X14)</name>
    <dbReference type="NCBI Taxonomy" id="323097"/>
    <lineage>
        <taxon>Bacteria</taxon>
        <taxon>Pseudomonadati</taxon>
        <taxon>Pseudomonadota</taxon>
        <taxon>Alphaproteobacteria</taxon>
        <taxon>Hyphomicrobiales</taxon>
        <taxon>Nitrobacteraceae</taxon>
        <taxon>Nitrobacter</taxon>
    </lineage>
</organism>
<sequence>MSFVAWGRDLAGRDQVEDGRWIAAPRRDRPVEAPLPVCPAGVSHILQSSNDNWLCDPEPGPASELDCLRHVLAPALLRAAEARGREVGIGADQALIRSGVINEDAYLQTLSSHTGLAIETCAEESRADCPLPDRHLPGAAEHGLLPLRRDGKLIWAVAPRGFAARRLCRLTAAYPSLCDRVRLTSTRDLNQFLLRQTGDVLGQSAANALGRRFPALSAAPVADGAPGGLRTMRRPAQTGALAVMMVLTPTFALDILSDALAIWFLAFISLRLAASLRPPRPAVRLPRVPDGRLPTYTVIAALYREAASVAPLMQAIGALDYPREKLDVIIVIELDDLETRAALARLGPMPQVQVLLASAEGPRTKPKALNCALPFARGSFTAVFDAEDRPDPGQLRAALDAFRIQGTDVACAQASLCIENQSDSWLSRMFAAEYAGQFDVFLPGLASFGVPLPLGGSSNHFRGIR</sequence>
<dbReference type="InterPro" id="IPR029044">
    <property type="entry name" value="Nucleotide-diphossugar_trans"/>
</dbReference>
<reference evidence="1 2" key="1">
    <citation type="submission" date="2006-03" db="EMBL/GenBank/DDBJ databases">
        <title>Complete sequence of chromosome of Nitrobacter hamburgensis X14.</title>
        <authorList>
            <consortium name="US DOE Joint Genome Institute"/>
            <person name="Copeland A."/>
            <person name="Lucas S."/>
            <person name="Lapidus A."/>
            <person name="Barry K."/>
            <person name="Detter J.C."/>
            <person name="Glavina del Rio T."/>
            <person name="Hammon N."/>
            <person name="Israni S."/>
            <person name="Dalin E."/>
            <person name="Tice H."/>
            <person name="Pitluck S."/>
            <person name="Chain P."/>
            <person name="Malfatti S."/>
            <person name="Shin M."/>
            <person name="Vergez L."/>
            <person name="Schmutz J."/>
            <person name="Larimer F."/>
            <person name="Land M."/>
            <person name="Hauser L."/>
            <person name="Kyrpides N."/>
            <person name="Ivanova N."/>
            <person name="Ward B."/>
            <person name="Arp D."/>
            <person name="Klotz M."/>
            <person name="Stein L."/>
            <person name="O'Mullan G."/>
            <person name="Starkenburg S."/>
            <person name="Sayavedra L."/>
            <person name="Poret-Peterson A.T."/>
            <person name="Gentry M.E."/>
            <person name="Bruce D."/>
            <person name="Richardson P."/>
        </authorList>
    </citation>
    <scope>NUCLEOTIDE SEQUENCE [LARGE SCALE GENOMIC DNA]</scope>
    <source>
        <strain evidence="2">DSM 10229 / NCIMB 13809 / X14</strain>
    </source>
</reference>
<dbReference type="GO" id="GO:0016740">
    <property type="term" value="F:transferase activity"/>
    <property type="evidence" value="ECO:0007669"/>
    <property type="project" value="UniProtKB-KW"/>
</dbReference>
<proteinExistence type="predicted"/>
<dbReference type="InterPro" id="IPR037257">
    <property type="entry name" value="T2SS_E_N_sf"/>
</dbReference>
<keyword evidence="1" id="KW-0808">Transferase</keyword>
<dbReference type="AlphaFoldDB" id="Q1QRP4"/>
<keyword evidence="2" id="KW-1185">Reference proteome</keyword>
<dbReference type="SUPFAM" id="SSF160246">
    <property type="entry name" value="EspE N-terminal domain-like"/>
    <property type="match status" value="1"/>
</dbReference>
<dbReference type="HOGENOM" id="CLU_029775_0_0_5"/>
<dbReference type="KEGG" id="nha:Nham_0203"/>
<dbReference type="EMBL" id="CP000319">
    <property type="protein sequence ID" value="ABE61103.1"/>
    <property type="molecule type" value="Genomic_DNA"/>
</dbReference>
<dbReference type="eggNOG" id="COG1215">
    <property type="taxonomic scope" value="Bacteria"/>
</dbReference>
<gene>
    <name evidence="1" type="ordered locus">Nham_0203</name>
</gene>
<evidence type="ECO:0000313" key="2">
    <source>
        <dbReference type="Proteomes" id="UP000001953"/>
    </source>
</evidence>